<evidence type="ECO:0000313" key="8">
    <source>
        <dbReference type="Proteomes" id="UP000425960"/>
    </source>
</evidence>
<dbReference type="PANTHER" id="PTHR43525">
    <property type="entry name" value="PROTEIN MALY"/>
    <property type="match status" value="1"/>
</dbReference>
<evidence type="ECO:0000256" key="4">
    <source>
        <dbReference type="ARBA" id="ARBA00023239"/>
    </source>
</evidence>
<organism evidence="7 8">
    <name type="scientific">Desulfosarcina ovata subsp. sediminis</name>
    <dbReference type="NCBI Taxonomy" id="885957"/>
    <lineage>
        <taxon>Bacteria</taxon>
        <taxon>Pseudomonadati</taxon>
        <taxon>Thermodesulfobacteriota</taxon>
        <taxon>Desulfobacteria</taxon>
        <taxon>Desulfobacterales</taxon>
        <taxon>Desulfosarcinaceae</taxon>
        <taxon>Desulfosarcina</taxon>
    </lineage>
</organism>
<dbReference type="PANTHER" id="PTHR43525:SF1">
    <property type="entry name" value="PROTEIN MALY"/>
    <property type="match status" value="1"/>
</dbReference>
<evidence type="ECO:0000256" key="5">
    <source>
        <dbReference type="ARBA" id="ARBA00037974"/>
    </source>
</evidence>
<dbReference type="NCBIfam" id="TIGR04350">
    <property type="entry name" value="C_S_lyase_PatB"/>
    <property type="match status" value="1"/>
</dbReference>
<proteinExistence type="inferred from homology"/>
<reference evidence="7 8" key="1">
    <citation type="submission" date="2019-11" db="EMBL/GenBank/DDBJ databases">
        <title>Comparative genomics of hydrocarbon-degrading Desulfosarcina strains.</title>
        <authorList>
            <person name="Watanabe M."/>
            <person name="Kojima H."/>
            <person name="Fukui M."/>
        </authorList>
    </citation>
    <scope>NUCLEOTIDE SEQUENCE [LARGE SCALE GENOMIC DNA]</scope>
    <source>
        <strain evidence="7 8">28bB2T</strain>
    </source>
</reference>
<gene>
    <name evidence="7" type="ORF">DSCO28_51390</name>
</gene>
<comment type="similarity">
    <text evidence="5">Belongs to the class-II pyridoxal-phosphate-dependent aminotransferase family. MalY/PatB cystathionine beta-lyase subfamily.</text>
</comment>
<dbReference type="Gene3D" id="3.40.640.10">
    <property type="entry name" value="Type I PLP-dependent aspartate aminotransferase-like (Major domain)"/>
    <property type="match status" value="1"/>
</dbReference>
<dbReference type="Proteomes" id="UP000425960">
    <property type="component" value="Chromosome"/>
</dbReference>
<dbReference type="AlphaFoldDB" id="A0A5K7ZWD3"/>
<dbReference type="EMBL" id="AP021876">
    <property type="protein sequence ID" value="BBO84573.1"/>
    <property type="molecule type" value="Genomic_DNA"/>
</dbReference>
<dbReference type="InterPro" id="IPR015424">
    <property type="entry name" value="PyrdxlP-dep_Trfase"/>
</dbReference>
<dbReference type="Gene3D" id="3.90.1150.10">
    <property type="entry name" value="Aspartate Aminotransferase, domain 1"/>
    <property type="match status" value="1"/>
</dbReference>
<dbReference type="InterPro" id="IPR051798">
    <property type="entry name" value="Class-II_PLP-Dep_Aminotrans"/>
</dbReference>
<dbReference type="Pfam" id="PF00155">
    <property type="entry name" value="Aminotran_1_2"/>
    <property type="match status" value="1"/>
</dbReference>
<keyword evidence="4 7" id="KW-0456">Lyase</keyword>
<accession>A0A5K7ZWD3</accession>
<dbReference type="SUPFAM" id="SSF53383">
    <property type="entry name" value="PLP-dependent transferases"/>
    <property type="match status" value="1"/>
</dbReference>
<feature type="domain" description="Aminotransferase class I/classII large" evidence="6">
    <location>
        <begin position="51"/>
        <end position="397"/>
    </location>
</feature>
<dbReference type="GO" id="GO:0030170">
    <property type="term" value="F:pyridoxal phosphate binding"/>
    <property type="evidence" value="ECO:0007669"/>
    <property type="project" value="InterPro"/>
</dbReference>
<dbReference type="RefSeq" id="WP_155324452.1">
    <property type="nucleotide sequence ID" value="NZ_AP021876.1"/>
</dbReference>
<dbReference type="KEGG" id="dov:DSCO28_51390"/>
<evidence type="ECO:0000313" key="7">
    <source>
        <dbReference type="EMBL" id="BBO84573.1"/>
    </source>
</evidence>
<evidence type="ECO:0000256" key="3">
    <source>
        <dbReference type="ARBA" id="ARBA00022898"/>
    </source>
</evidence>
<dbReference type="InterPro" id="IPR027619">
    <property type="entry name" value="C-S_lyase_PatB-like"/>
</dbReference>
<dbReference type="EC" id="4.4.1.13" evidence="2"/>
<name>A0A5K7ZWD3_9BACT</name>
<dbReference type="InterPro" id="IPR004839">
    <property type="entry name" value="Aminotransferase_I/II_large"/>
</dbReference>
<keyword evidence="3" id="KW-0663">Pyridoxal phosphate</keyword>
<evidence type="ECO:0000256" key="1">
    <source>
        <dbReference type="ARBA" id="ARBA00001933"/>
    </source>
</evidence>
<dbReference type="CDD" id="cd00609">
    <property type="entry name" value="AAT_like"/>
    <property type="match status" value="1"/>
</dbReference>
<dbReference type="InterPro" id="IPR015422">
    <property type="entry name" value="PyrdxlP-dep_Trfase_small"/>
</dbReference>
<evidence type="ECO:0000259" key="6">
    <source>
        <dbReference type="Pfam" id="PF00155"/>
    </source>
</evidence>
<dbReference type="InterPro" id="IPR015421">
    <property type="entry name" value="PyrdxlP-dep_Trfase_major"/>
</dbReference>
<sequence>MTTDFDQEIDRQGTQSAKWGVIQDPDNPSRWIATDDYFGKNRLLPLWVADMDFPAPQPVIDALVRRAGHGIYGYTLRTDSYDQAVVEWMARRHSWAIEPDWILSTPGVVPAVNWLVRTFAGPEKKVLVQQPVYYPFFSAIETNGSEIVSSPLTLNDRRYTMDFADFEKKAADPAVSLFILCSPHNPVGRVWTREELTRIGEICLKHQVLVVADEIHGDLIYKGVTFTPFAAISEAMAANAVVCTAPSKTFNLAGLHTSNIIIPNPALRRRFQQTLNSCGMGKWANPFGVVACETAYREGEPWLDDVLAYIEANLDFLDAYIDAHIPGIRVIRPEGTYLVWLDCRGLGLDRLGLKRLMMKKARIFPDEGFIFGPEGEGFERINIACPRSVLKEALERIRRAVSSS</sequence>
<dbReference type="GO" id="GO:0047804">
    <property type="term" value="F:cysteine-S-conjugate beta-lyase activity"/>
    <property type="evidence" value="ECO:0007669"/>
    <property type="project" value="UniProtKB-EC"/>
</dbReference>
<protein>
    <recommendedName>
        <fullName evidence="2">cysteine-S-conjugate beta-lyase</fullName>
        <ecNumber evidence="2">4.4.1.13</ecNumber>
    </recommendedName>
</protein>
<evidence type="ECO:0000256" key="2">
    <source>
        <dbReference type="ARBA" id="ARBA00012224"/>
    </source>
</evidence>
<comment type="cofactor">
    <cofactor evidence="1">
        <name>pyridoxal 5'-phosphate</name>
        <dbReference type="ChEBI" id="CHEBI:597326"/>
    </cofactor>
</comment>